<protein>
    <submittedName>
        <fullName evidence="3">Helix-turn-helix family protein</fullName>
    </submittedName>
</protein>
<accession>A0A009PSD1</accession>
<gene>
    <name evidence="3" type="ORF">J506_3563</name>
</gene>
<dbReference type="PANTHER" id="PTHR46558:SF11">
    <property type="entry name" value="HTH-TYPE TRANSCRIPTIONAL REGULATOR XRE"/>
    <property type="match status" value="1"/>
</dbReference>
<dbReference type="PANTHER" id="PTHR46558">
    <property type="entry name" value="TRACRIPTIONAL REGULATORY PROTEIN-RELATED-RELATED"/>
    <property type="match status" value="1"/>
</dbReference>
<proteinExistence type="predicted"/>
<evidence type="ECO:0000256" key="1">
    <source>
        <dbReference type="ARBA" id="ARBA00023125"/>
    </source>
</evidence>
<dbReference type="Proteomes" id="UP000021108">
    <property type="component" value="Unassembled WGS sequence"/>
</dbReference>
<dbReference type="SMART" id="SM00530">
    <property type="entry name" value="HTH_XRE"/>
    <property type="match status" value="1"/>
</dbReference>
<evidence type="ECO:0000313" key="4">
    <source>
        <dbReference type="Proteomes" id="UP000021108"/>
    </source>
</evidence>
<dbReference type="CDD" id="cd00093">
    <property type="entry name" value="HTH_XRE"/>
    <property type="match status" value="1"/>
</dbReference>
<dbReference type="Gene3D" id="1.10.260.40">
    <property type="entry name" value="lambda repressor-like DNA-binding domains"/>
    <property type="match status" value="1"/>
</dbReference>
<organism evidence="3 4">
    <name type="scientific">Acinetobacter baumannii 625974</name>
    <dbReference type="NCBI Taxonomy" id="1310607"/>
    <lineage>
        <taxon>Bacteria</taxon>
        <taxon>Pseudomonadati</taxon>
        <taxon>Pseudomonadota</taxon>
        <taxon>Gammaproteobacteria</taxon>
        <taxon>Moraxellales</taxon>
        <taxon>Moraxellaceae</taxon>
        <taxon>Acinetobacter</taxon>
        <taxon>Acinetobacter calcoaceticus/baumannii complex</taxon>
    </lineage>
</organism>
<feature type="domain" description="HTH cro/C1-type" evidence="2">
    <location>
        <begin position="14"/>
        <end position="68"/>
    </location>
</feature>
<dbReference type="GeneID" id="69581813"/>
<dbReference type="EMBL" id="JEXD01000048">
    <property type="protein sequence ID" value="EXC04894.1"/>
    <property type="molecule type" value="Genomic_DNA"/>
</dbReference>
<dbReference type="SUPFAM" id="SSF47413">
    <property type="entry name" value="lambda repressor-like DNA-binding domains"/>
    <property type="match status" value="1"/>
</dbReference>
<dbReference type="GO" id="GO:0003677">
    <property type="term" value="F:DNA binding"/>
    <property type="evidence" value="ECO:0007669"/>
    <property type="project" value="UniProtKB-KW"/>
</dbReference>
<sequence>MTLELDPNEFKIRLKEVRKIRKLTQLELAEKTGIPVTSIAHFESGSRKPSLENFYKLIVVLNVSSDYILGRCEKMSTSAIDPITNALQDLPELERKMIEKFIVSLTNENIKQND</sequence>
<dbReference type="PROSITE" id="PS50943">
    <property type="entry name" value="HTH_CROC1"/>
    <property type="match status" value="1"/>
</dbReference>
<dbReference type="Pfam" id="PF01381">
    <property type="entry name" value="HTH_3"/>
    <property type="match status" value="1"/>
</dbReference>
<dbReference type="PATRIC" id="fig|1310607.3.peg.3443"/>
<dbReference type="InterPro" id="IPR010982">
    <property type="entry name" value="Lambda_DNA-bd_dom_sf"/>
</dbReference>
<evidence type="ECO:0000259" key="2">
    <source>
        <dbReference type="PROSITE" id="PS50943"/>
    </source>
</evidence>
<dbReference type="AlphaFoldDB" id="A0A009PSD1"/>
<dbReference type="InterPro" id="IPR001387">
    <property type="entry name" value="Cro/C1-type_HTH"/>
</dbReference>
<name>A0A009PSD1_ACIBA</name>
<dbReference type="RefSeq" id="WP_000171483.1">
    <property type="nucleotide sequence ID" value="NZ_JEXD01000048.1"/>
</dbReference>
<comment type="caution">
    <text evidence="3">The sequence shown here is derived from an EMBL/GenBank/DDBJ whole genome shotgun (WGS) entry which is preliminary data.</text>
</comment>
<keyword evidence="1" id="KW-0238">DNA-binding</keyword>
<evidence type="ECO:0000313" key="3">
    <source>
        <dbReference type="EMBL" id="EXC04894.1"/>
    </source>
</evidence>
<reference evidence="3 4" key="1">
    <citation type="submission" date="2014-02" db="EMBL/GenBank/DDBJ databases">
        <title>Comparative genomics and transcriptomics to identify genetic mechanisms underlying the emergence of carbapenem resistant Acinetobacter baumannii (CRAb).</title>
        <authorList>
            <person name="Harris A.D."/>
            <person name="Johnson K.J."/>
            <person name="George J."/>
            <person name="Shefchek K."/>
            <person name="Daugherty S.C."/>
            <person name="Parankush S."/>
            <person name="Sadzewicz L."/>
            <person name="Tallon L."/>
            <person name="Sengamalay N."/>
            <person name="Hazen T.H."/>
            <person name="Rasko D.A."/>
        </authorList>
    </citation>
    <scope>NUCLEOTIDE SEQUENCE [LARGE SCALE GENOMIC DNA]</scope>
    <source>
        <strain evidence="3 4">625974</strain>
    </source>
</reference>